<dbReference type="Proteomes" id="UP001642406">
    <property type="component" value="Unassembled WGS sequence"/>
</dbReference>
<accession>A0ABP0D1F6</accession>
<dbReference type="InterPro" id="IPR013320">
    <property type="entry name" value="ConA-like_dom_sf"/>
</dbReference>
<protein>
    <submittedName>
        <fullName evidence="3">Uncharacterized protein</fullName>
    </submittedName>
</protein>
<dbReference type="InterPro" id="IPR002594">
    <property type="entry name" value="GH12"/>
</dbReference>
<keyword evidence="2" id="KW-0326">Glycosidase</keyword>
<reference evidence="3 4" key="1">
    <citation type="submission" date="2024-01" db="EMBL/GenBank/DDBJ databases">
        <authorList>
            <person name="Allen C."/>
            <person name="Tagirdzhanova G."/>
        </authorList>
    </citation>
    <scope>NUCLEOTIDE SEQUENCE [LARGE SCALE GENOMIC DNA]</scope>
</reference>
<evidence type="ECO:0000256" key="1">
    <source>
        <dbReference type="ARBA" id="ARBA00005519"/>
    </source>
</evidence>
<comment type="caution">
    <text evidence="3">The sequence shown here is derived from an EMBL/GenBank/DDBJ whole genome shotgun (WGS) entry which is preliminary data.</text>
</comment>
<evidence type="ECO:0000313" key="4">
    <source>
        <dbReference type="Proteomes" id="UP001642406"/>
    </source>
</evidence>
<dbReference type="Gene3D" id="2.60.120.180">
    <property type="match status" value="1"/>
</dbReference>
<organism evidence="3 4">
    <name type="scientific">Sporothrix bragantina</name>
    <dbReference type="NCBI Taxonomy" id="671064"/>
    <lineage>
        <taxon>Eukaryota</taxon>
        <taxon>Fungi</taxon>
        <taxon>Dikarya</taxon>
        <taxon>Ascomycota</taxon>
        <taxon>Pezizomycotina</taxon>
        <taxon>Sordariomycetes</taxon>
        <taxon>Sordariomycetidae</taxon>
        <taxon>Ophiostomatales</taxon>
        <taxon>Ophiostomataceae</taxon>
        <taxon>Sporothrix</taxon>
    </lineage>
</organism>
<comment type="similarity">
    <text evidence="1 2">Belongs to the glycosyl hydrolase 12 (cellulase H) family.</text>
</comment>
<keyword evidence="2" id="KW-0378">Hydrolase</keyword>
<keyword evidence="2" id="KW-0624">Polysaccharide degradation</keyword>
<evidence type="ECO:0000256" key="2">
    <source>
        <dbReference type="RuleBase" id="RU361163"/>
    </source>
</evidence>
<dbReference type="PANTHER" id="PTHR34002:SF10">
    <property type="entry name" value="PUTATIVE-RELATED"/>
    <property type="match status" value="1"/>
</dbReference>
<name>A0ABP0D1F6_9PEZI</name>
<proteinExistence type="inferred from homology"/>
<gene>
    <name evidence="3" type="ORF">SBRCBS47491_009860</name>
</gene>
<evidence type="ECO:0000313" key="3">
    <source>
        <dbReference type="EMBL" id="CAK7237096.1"/>
    </source>
</evidence>
<dbReference type="Pfam" id="PF01670">
    <property type="entry name" value="Glyco_hydro_12"/>
    <property type="match status" value="1"/>
</dbReference>
<dbReference type="EMBL" id="CAWUHC010000174">
    <property type="protein sequence ID" value="CAK7237096.1"/>
    <property type="molecule type" value="Genomic_DNA"/>
</dbReference>
<keyword evidence="2" id="KW-0119">Carbohydrate metabolism</keyword>
<keyword evidence="4" id="KW-1185">Reference proteome</keyword>
<sequence>MASLESLCATYGYYANFTWYINNNEWGAGYGTGSQCTYVDSANVGGVSWHTDWSWSGGTNNVKSFPYSGRDLTVELISDISQISNSVQWSYTAGTDIRADVSYDMFTAANKSHPTTDGDYELMIW</sequence>
<dbReference type="InterPro" id="IPR013319">
    <property type="entry name" value="GH11/12"/>
</dbReference>
<dbReference type="PANTHER" id="PTHR34002">
    <property type="entry name" value="BLR1656 PROTEIN"/>
    <property type="match status" value="1"/>
</dbReference>
<dbReference type="SUPFAM" id="SSF49899">
    <property type="entry name" value="Concanavalin A-like lectins/glucanases"/>
    <property type="match status" value="1"/>
</dbReference>